<accession>A0A444MIH5</accession>
<evidence type="ECO:0000256" key="7">
    <source>
        <dbReference type="ARBA" id="ARBA00023136"/>
    </source>
</evidence>
<keyword evidence="3" id="KW-0808">Transferase</keyword>
<protein>
    <recommendedName>
        <fullName evidence="11">Glycosyl-4,4'-diaponeurosporenoate acyltransferase</fullName>
    </recommendedName>
</protein>
<dbReference type="Proteomes" id="UP000286701">
    <property type="component" value="Unassembled WGS sequence"/>
</dbReference>
<evidence type="ECO:0000313" key="14">
    <source>
        <dbReference type="EMBL" id="RWY47929.1"/>
    </source>
</evidence>
<dbReference type="Pfam" id="PF18927">
    <property type="entry name" value="CrtO"/>
    <property type="match status" value="1"/>
</dbReference>
<keyword evidence="7 13" id="KW-0472">Membrane</keyword>
<evidence type="ECO:0000256" key="6">
    <source>
        <dbReference type="ARBA" id="ARBA00022989"/>
    </source>
</evidence>
<feature type="transmembrane region" description="Helical" evidence="13">
    <location>
        <begin position="5"/>
        <end position="21"/>
    </location>
</feature>
<evidence type="ECO:0000256" key="8">
    <source>
        <dbReference type="ARBA" id="ARBA00023315"/>
    </source>
</evidence>
<dbReference type="GO" id="GO:0005886">
    <property type="term" value="C:plasma membrane"/>
    <property type="evidence" value="ECO:0007669"/>
    <property type="project" value="UniProtKB-SubCell"/>
</dbReference>
<comment type="pathway">
    <text evidence="9">Carotenoid biosynthesis; staphyloxanthin biosynthesis; staphyloxanthin from farnesyl diphosphate: step 5/5.</text>
</comment>
<proteinExistence type="inferred from homology"/>
<gene>
    <name evidence="14" type="ORF">EPL05_20265</name>
</gene>
<dbReference type="EMBL" id="SBIW01000012">
    <property type="protein sequence ID" value="RWY47929.1"/>
    <property type="molecule type" value="Genomic_DNA"/>
</dbReference>
<keyword evidence="6 13" id="KW-1133">Transmembrane helix</keyword>
<keyword evidence="15" id="KW-1185">Reference proteome</keyword>
<evidence type="ECO:0000256" key="11">
    <source>
        <dbReference type="ARBA" id="ARBA00023667"/>
    </source>
</evidence>
<comment type="function">
    <text evidence="12">Catalyzes the acylation of glycosyl-4,4'-diaponeurosporenoate, i.e. the esterification of glucose at the C6'' position with the carboxyl group of the C(15) fatty acid 12-methyltetradecanoic acid, to yield staphyloxanthin. This is the last step in the biosynthesis of this orange pigment, present in most staphylococci strains.</text>
</comment>
<dbReference type="InterPro" id="IPR044021">
    <property type="entry name" value="CrtO"/>
</dbReference>
<keyword evidence="4 13" id="KW-0812">Transmembrane</keyword>
<keyword evidence="5" id="KW-0732">Signal</keyword>
<evidence type="ECO:0000256" key="13">
    <source>
        <dbReference type="SAM" id="Phobius"/>
    </source>
</evidence>
<evidence type="ECO:0000256" key="2">
    <source>
        <dbReference type="ARBA" id="ARBA00022475"/>
    </source>
</evidence>
<feature type="transmembrane region" description="Helical" evidence="13">
    <location>
        <begin position="27"/>
        <end position="50"/>
    </location>
</feature>
<dbReference type="GO" id="GO:0016746">
    <property type="term" value="F:acyltransferase activity"/>
    <property type="evidence" value="ECO:0007669"/>
    <property type="project" value="UniProtKB-KW"/>
</dbReference>
<dbReference type="AlphaFoldDB" id="A0A444MIH5"/>
<reference evidence="14 15" key="1">
    <citation type="submission" date="2019-01" db="EMBL/GenBank/DDBJ databases">
        <title>Mucilaginibacter antarcticum sp. nov., isolated from antarctic soil.</title>
        <authorList>
            <person name="Yan Y.-Q."/>
            <person name="Du Z.-J."/>
        </authorList>
    </citation>
    <scope>NUCLEOTIDE SEQUENCE [LARGE SCALE GENOMIC DNA]</scope>
    <source>
        <strain evidence="14 15">F01003</strain>
    </source>
</reference>
<dbReference type="UniPathway" id="UPA00029">
    <property type="reaction ID" value="UER00560"/>
</dbReference>
<evidence type="ECO:0000256" key="9">
    <source>
        <dbReference type="ARBA" id="ARBA00023588"/>
    </source>
</evidence>
<evidence type="ECO:0000256" key="10">
    <source>
        <dbReference type="ARBA" id="ARBA00023603"/>
    </source>
</evidence>
<organism evidence="14 15">
    <name type="scientific">Mucilaginibacter gilvus</name>
    <dbReference type="NCBI Taxonomy" id="2305909"/>
    <lineage>
        <taxon>Bacteria</taxon>
        <taxon>Pseudomonadati</taxon>
        <taxon>Bacteroidota</taxon>
        <taxon>Sphingobacteriia</taxon>
        <taxon>Sphingobacteriales</taxon>
        <taxon>Sphingobacteriaceae</taxon>
        <taxon>Mucilaginibacter</taxon>
    </lineage>
</organism>
<dbReference type="RefSeq" id="WP_128535823.1">
    <property type="nucleotide sequence ID" value="NZ_SBIW01000012.1"/>
</dbReference>
<feature type="transmembrane region" description="Helical" evidence="13">
    <location>
        <begin position="108"/>
        <end position="125"/>
    </location>
</feature>
<evidence type="ECO:0000256" key="4">
    <source>
        <dbReference type="ARBA" id="ARBA00022692"/>
    </source>
</evidence>
<evidence type="ECO:0000313" key="15">
    <source>
        <dbReference type="Proteomes" id="UP000286701"/>
    </source>
</evidence>
<evidence type="ECO:0000256" key="12">
    <source>
        <dbReference type="ARBA" id="ARBA00025324"/>
    </source>
</evidence>
<evidence type="ECO:0000256" key="1">
    <source>
        <dbReference type="ARBA" id="ARBA00004162"/>
    </source>
</evidence>
<name>A0A444MIH5_9SPHI</name>
<comment type="caution">
    <text evidence="14">The sequence shown here is derived from an EMBL/GenBank/DDBJ whole genome shotgun (WGS) entry which is preliminary data.</text>
</comment>
<feature type="transmembrane region" description="Helical" evidence="13">
    <location>
        <begin position="131"/>
        <end position="149"/>
    </location>
</feature>
<keyword evidence="2" id="KW-1003">Cell membrane</keyword>
<evidence type="ECO:0000256" key="5">
    <source>
        <dbReference type="ARBA" id="ARBA00022729"/>
    </source>
</evidence>
<dbReference type="OrthoDB" id="883215at2"/>
<sequence>MNQAVNFFWTILCFTPVITVWANHYSVLWFCVFLMLSVLSQIFPASLIQLSSNPKFYERLGVKLVRKFVQNGQYASRYIRKGDPDYKVIKSKTTALQYQNTIIMYERFHLICFIFFVLTAAYALLGSQFTLAIIVLSANIVYNIYPILLQQYNRARLLRISRK</sequence>
<comment type="similarity">
    <text evidence="10">Belongs to the acyltransferase CrtO family.</text>
</comment>
<comment type="subcellular location">
    <subcellularLocation>
        <location evidence="1">Cell membrane</location>
        <topology evidence="1">Single-pass membrane protein</topology>
    </subcellularLocation>
</comment>
<evidence type="ECO:0000256" key="3">
    <source>
        <dbReference type="ARBA" id="ARBA00022679"/>
    </source>
</evidence>
<keyword evidence="8" id="KW-0012">Acyltransferase</keyword>